<keyword evidence="9" id="KW-1185">Reference proteome</keyword>
<dbReference type="SUPFAM" id="SSF51735">
    <property type="entry name" value="NAD(P)-binding Rossmann-fold domains"/>
    <property type="match status" value="1"/>
</dbReference>
<dbReference type="Pfam" id="PF04321">
    <property type="entry name" value="RmlD_sub_bind"/>
    <property type="match status" value="1"/>
</dbReference>
<dbReference type="NCBIfam" id="TIGR01214">
    <property type="entry name" value="rmlD"/>
    <property type="match status" value="1"/>
</dbReference>
<dbReference type="Gene3D" id="3.40.50.720">
    <property type="entry name" value="NAD(P)-binding Rossmann-like Domain"/>
    <property type="match status" value="1"/>
</dbReference>
<feature type="domain" description="RmlD-like substrate binding" evidence="7">
    <location>
        <begin position="9"/>
        <end position="289"/>
    </location>
</feature>
<dbReference type="PANTHER" id="PTHR10491">
    <property type="entry name" value="DTDP-4-DEHYDRORHAMNOSE REDUCTASE"/>
    <property type="match status" value="1"/>
</dbReference>
<evidence type="ECO:0000259" key="7">
    <source>
        <dbReference type="Pfam" id="PF04321"/>
    </source>
</evidence>
<dbReference type="OrthoDB" id="9803892at2"/>
<sequence length="291" mass="32264">MSTLSRNIRLLITGGGGQLAQAIKEEEATFENVTSIHLSKSELDITSTSSIKKAIDLHQPDVIINTAAYTAVDAAEENKEKAFLVNEIGVKNLAQACKDNGIKLIHISTDYVFDGEKREEYTEEDIPNPTTVYGKSKLAGEQAIITSGLLDYAIIRTSWVYSVYGNNFVKTMLRLGNEKDEISVVNDQYGSPTLANNLASVILQLSNVLTIQNARVYHYTNEGVTTWYAFAKAVFSYKKMSINVLPVSSDRFVTKATRPKNSKLESSKIITLLGIENVPWEESLEKMLVKL</sequence>
<evidence type="ECO:0000256" key="6">
    <source>
        <dbReference type="RuleBase" id="RU364082"/>
    </source>
</evidence>
<gene>
    <name evidence="8" type="ORF">NV36_01710</name>
</gene>
<comment type="pathway">
    <text evidence="1 6">Carbohydrate biosynthesis; dTDP-L-rhamnose biosynthesis.</text>
</comment>
<dbReference type="EMBL" id="JSAQ01000001">
    <property type="protein sequence ID" value="KGO05690.1"/>
    <property type="molecule type" value="Genomic_DNA"/>
</dbReference>
<evidence type="ECO:0000256" key="2">
    <source>
        <dbReference type="ARBA" id="ARBA00010944"/>
    </source>
</evidence>
<dbReference type="Proteomes" id="UP000030140">
    <property type="component" value="Unassembled WGS sequence"/>
</dbReference>
<dbReference type="CDD" id="cd05254">
    <property type="entry name" value="dTDP_HR_like_SDR_e"/>
    <property type="match status" value="1"/>
</dbReference>
<protein>
    <recommendedName>
        <fullName evidence="4 6">dTDP-4-dehydrorhamnose reductase</fullName>
        <ecNumber evidence="3 6">1.1.1.133</ecNumber>
    </recommendedName>
</protein>
<dbReference type="AlphaFoldDB" id="A0A0A2GZ27"/>
<comment type="function">
    <text evidence="6">Catalyzes the reduction of dTDP-6-deoxy-L-lyxo-4-hexulose to yield dTDP-L-rhamnose.</text>
</comment>
<dbReference type="KEGG" id="ddo:I597_2192"/>
<dbReference type="InterPro" id="IPR029903">
    <property type="entry name" value="RmlD-like-bd"/>
</dbReference>
<accession>A0A0A2GZ27</accession>
<dbReference type="InterPro" id="IPR036291">
    <property type="entry name" value="NAD(P)-bd_dom_sf"/>
</dbReference>
<organism evidence="8 9">
    <name type="scientific">Dokdonia donghaensis DSW-1</name>
    <dbReference type="NCBI Taxonomy" id="1300343"/>
    <lineage>
        <taxon>Bacteria</taxon>
        <taxon>Pseudomonadati</taxon>
        <taxon>Bacteroidota</taxon>
        <taxon>Flavobacteriia</taxon>
        <taxon>Flavobacteriales</taxon>
        <taxon>Flavobacteriaceae</taxon>
        <taxon>Dokdonia</taxon>
    </lineage>
</organism>
<dbReference type="Gene3D" id="3.90.25.10">
    <property type="entry name" value="UDP-galactose 4-epimerase, domain 1"/>
    <property type="match status" value="1"/>
</dbReference>
<evidence type="ECO:0000256" key="1">
    <source>
        <dbReference type="ARBA" id="ARBA00004781"/>
    </source>
</evidence>
<comment type="similarity">
    <text evidence="2 6">Belongs to the dTDP-4-dehydrorhamnose reductase family.</text>
</comment>
<dbReference type="RefSeq" id="WP_035324729.1">
    <property type="nucleotide sequence ID" value="NZ_CP015125.1"/>
</dbReference>
<dbReference type="PATRIC" id="fig|1300343.5.peg.2210"/>
<keyword evidence="6" id="KW-0560">Oxidoreductase</keyword>
<evidence type="ECO:0000313" key="8">
    <source>
        <dbReference type="EMBL" id="KGO05690.1"/>
    </source>
</evidence>
<reference evidence="8 9" key="1">
    <citation type="submission" date="2014-10" db="EMBL/GenBank/DDBJ databases">
        <title>Draft genome sequence of the proteorhodopsin-containing marine bacterium Dokdonia donghaensis.</title>
        <authorList>
            <person name="Gomez-Consarnau L."/>
            <person name="Gonzalez J.M."/>
            <person name="Riedel T."/>
            <person name="Jaenicke S."/>
            <person name="Wagner-Doebler I."/>
            <person name="Fuhrman J.A."/>
        </authorList>
    </citation>
    <scope>NUCLEOTIDE SEQUENCE [LARGE SCALE GENOMIC DNA]</scope>
    <source>
        <strain evidence="8 9">DSW-1</strain>
    </source>
</reference>
<evidence type="ECO:0000256" key="3">
    <source>
        <dbReference type="ARBA" id="ARBA00012929"/>
    </source>
</evidence>
<comment type="caution">
    <text evidence="8">The sequence shown here is derived from an EMBL/GenBank/DDBJ whole genome shotgun (WGS) entry which is preliminary data.</text>
</comment>
<keyword evidence="6" id="KW-0521">NADP</keyword>
<dbReference type="EC" id="1.1.1.133" evidence="3 6"/>
<dbReference type="GO" id="GO:0019305">
    <property type="term" value="P:dTDP-rhamnose biosynthetic process"/>
    <property type="evidence" value="ECO:0007669"/>
    <property type="project" value="UniProtKB-UniPathway"/>
</dbReference>
<dbReference type="PANTHER" id="PTHR10491:SF4">
    <property type="entry name" value="METHIONINE ADENOSYLTRANSFERASE 2 SUBUNIT BETA"/>
    <property type="match status" value="1"/>
</dbReference>
<dbReference type="UniPathway" id="UPA00124"/>
<evidence type="ECO:0000256" key="4">
    <source>
        <dbReference type="ARBA" id="ARBA00017099"/>
    </source>
</evidence>
<evidence type="ECO:0000256" key="5">
    <source>
        <dbReference type="ARBA" id="ARBA00048200"/>
    </source>
</evidence>
<proteinExistence type="inferred from homology"/>
<comment type="catalytic activity">
    <reaction evidence="5">
        <text>dTDP-beta-L-rhamnose + NADP(+) = dTDP-4-dehydro-beta-L-rhamnose + NADPH + H(+)</text>
        <dbReference type="Rhea" id="RHEA:21796"/>
        <dbReference type="ChEBI" id="CHEBI:15378"/>
        <dbReference type="ChEBI" id="CHEBI:57510"/>
        <dbReference type="ChEBI" id="CHEBI:57783"/>
        <dbReference type="ChEBI" id="CHEBI:58349"/>
        <dbReference type="ChEBI" id="CHEBI:62830"/>
        <dbReference type="EC" id="1.1.1.133"/>
    </reaction>
</comment>
<name>A0A0A2GZ27_9FLAO</name>
<evidence type="ECO:0000313" key="9">
    <source>
        <dbReference type="Proteomes" id="UP000030140"/>
    </source>
</evidence>
<dbReference type="GO" id="GO:0008831">
    <property type="term" value="F:dTDP-4-dehydrorhamnose reductase activity"/>
    <property type="evidence" value="ECO:0007669"/>
    <property type="project" value="UniProtKB-EC"/>
</dbReference>
<dbReference type="InterPro" id="IPR005913">
    <property type="entry name" value="dTDP_dehydrorham_reduct"/>
</dbReference>